<organism evidence="2 3">
    <name type="scientific">Natrinema salaciae</name>
    <dbReference type="NCBI Taxonomy" id="1186196"/>
    <lineage>
        <taxon>Archaea</taxon>
        <taxon>Methanobacteriati</taxon>
        <taxon>Methanobacteriota</taxon>
        <taxon>Stenosarchaea group</taxon>
        <taxon>Halobacteria</taxon>
        <taxon>Halobacteriales</taxon>
        <taxon>Natrialbaceae</taxon>
        <taxon>Natrinema</taxon>
    </lineage>
</organism>
<accession>A0A1H9GTT4</accession>
<feature type="compositionally biased region" description="Acidic residues" evidence="1">
    <location>
        <begin position="36"/>
        <end position="45"/>
    </location>
</feature>
<dbReference type="InterPro" id="IPR036249">
    <property type="entry name" value="Thioredoxin-like_sf"/>
</dbReference>
<evidence type="ECO:0008006" key="4">
    <source>
        <dbReference type="Google" id="ProtNLM"/>
    </source>
</evidence>
<dbReference type="AlphaFoldDB" id="A0A1H9GTT4"/>
<feature type="region of interest" description="Disordered" evidence="1">
    <location>
        <begin position="32"/>
        <end position="59"/>
    </location>
</feature>
<keyword evidence="3" id="KW-1185">Reference proteome</keyword>
<proteinExistence type="predicted"/>
<name>A0A1H9GTT4_9EURY</name>
<dbReference type="Proteomes" id="UP000199114">
    <property type="component" value="Unassembled WGS sequence"/>
</dbReference>
<dbReference type="STRING" id="1186196.SAMN04489841_1993"/>
<dbReference type="RefSeq" id="WP_245742080.1">
    <property type="nucleotide sequence ID" value="NZ_FOFD01000002.1"/>
</dbReference>
<evidence type="ECO:0000313" key="3">
    <source>
        <dbReference type="Proteomes" id="UP000199114"/>
    </source>
</evidence>
<evidence type="ECO:0000313" key="2">
    <source>
        <dbReference type="EMBL" id="SEQ53474.1"/>
    </source>
</evidence>
<dbReference type="SUPFAM" id="SSF52833">
    <property type="entry name" value="Thioredoxin-like"/>
    <property type="match status" value="1"/>
</dbReference>
<sequence>MDGTRGTGRSGFSIDRRELLASAAGMPALVGCLDGGADDGDDGDGGTDTSGDGAGEPPFEIATIDAPGSEAGTVQIPQSGRVTCCNFTRTQCPTSRGLLPTLGEAKTRLENEGYAVGGDDPAIRFLSVTDATSGPSPSDDELAAWFDENGGDWPLGRDETGASYEYYEIDGYPTTIVLDGAGESRWRNAGDTTASTVVTAVETALEEG</sequence>
<gene>
    <name evidence="2" type="ORF">SAMN04489841_1993</name>
</gene>
<dbReference type="PROSITE" id="PS51257">
    <property type="entry name" value="PROKAR_LIPOPROTEIN"/>
    <property type="match status" value="1"/>
</dbReference>
<dbReference type="Gene3D" id="3.40.30.10">
    <property type="entry name" value="Glutaredoxin"/>
    <property type="match status" value="1"/>
</dbReference>
<protein>
    <recommendedName>
        <fullName evidence="4">Thioredoxin domain-containing protein</fullName>
    </recommendedName>
</protein>
<evidence type="ECO:0000256" key="1">
    <source>
        <dbReference type="SAM" id="MobiDB-lite"/>
    </source>
</evidence>
<reference evidence="3" key="1">
    <citation type="submission" date="2016-10" db="EMBL/GenBank/DDBJ databases">
        <authorList>
            <person name="Varghese N."/>
            <person name="Submissions S."/>
        </authorList>
    </citation>
    <scope>NUCLEOTIDE SEQUENCE [LARGE SCALE GENOMIC DNA]</scope>
    <source>
        <strain evidence="3">DSM 25055</strain>
    </source>
</reference>
<dbReference type="EMBL" id="FOFD01000002">
    <property type="protein sequence ID" value="SEQ53474.1"/>
    <property type="molecule type" value="Genomic_DNA"/>
</dbReference>